<dbReference type="SUPFAM" id="SSF63829">
    <property type="entry name" value="Calcium-dependent phosphotriesterase"/>
    <property type="match status" value="1"/>
</dbReference>
<dbReference type="InterPro" id="IPR008557">
    <property type="entry name" value="PhoX"/>
</dbReference>
<name>A0A420EVP9_9ACTN</name>
<proteinExistence type="predicted"/>
<dbReference type="PROSITE" id="PS51318">
    <property type="entry name" value="TAT"/>
    <property type="match status" value="1"/>
</dbReference>
<evidence type="ECO:0000313" key="2">
    <source>
        <dbReference type="Proteomes" id="UP000285744"/>
    </source>
</evidence>
<dbReference type="EMBL" id="RAQQ01000020">
    <property type="protein sequence ID" value="RKF24808.1"/>
    <property type="molecule type" value="Genomic_DNA"/>
</dbReference>
<dbReference type="AlphaFoldDB" id="A0A420EVP9"/>
<dbReference type="PANTHER" id="PTHR35399">
    <property type="entry name" value="SLR8030 PROTEIN"/>
    <property type="match status" value="1"/>
</dbReference>
<dbReference type="InterPro" id="IPR006311">
    <property type="entry name" value="TAT_signal"/>
</dbReference>
<dbReference type="RefSeq" id="WP_120330955.1">
    <property type="nucleotide sequence ID" value="NZ_RAQQ01000020.1"/>
</dbReference>
<dbReference type="Proteomes" id="UP000285744">
    <property type="component" value="Unassembled WGS sequence"/>
</dbReference>
<dbReference type="OrthoDB" id="5169219at2"/>
<evidence type="ECO:0000313" key="1">
    <source>
        <dbReference type="EMBL" id="RKF24808.1"/>
    </source>
</evidence>
<comment type="caution">
    <text evidence="1">The sequence shown here is derived from an EMBL/GenBank/DDBJ whole genome shotgun (WGS) entry which is preliminary data.</text>
</comment>
<dbReference type="Pfam" id="PF05787">
    <property type="entry name" value="PhoX"/>
    <property type="match status" value="1"/>
</dbReference>
<sequence>MTPFDDSPATLSRRELLTRAGAAGVAVTFAGTVGALVSADMAVGAAGVVPRAGYGPLVPDPAGLLDLPRGFRYRVVSREGEPLKSGGGAVPSRFDGMGYFRGRGGRGVLVRNHENSPTARNPVPAPREYKYDPGGFGGTTTLVLDAGNGLIEERVSLGGTAVNCAGGITPWQTWLSCEENESRAGTNGYEKDHGFIFEVDPFHNTANATPTPLTAMGRFQHEAICVDPRTGIVYETEDAFAFPFGCFYRFRPNRPLGGYGSLRAGGLLQAMRVPGVADLSAVQEPGTEFGGIEWVTVPDPLATSEPTREQDYGPAGITHAQKLEGCYWGNGAAYFVSSYSRADEGSTVDHDGQVWRYDPVRNRLRLEVVFTRDSETPDDKLYQAPDNICLSPYGGLMICEDGDGEQHLLGVTADGDPFVFARNRQNVGTADDPSYGEFAGVVFDDRGRTLYVNCYNPGTTFAITGPWHR</sequence>
<dbReference type="PANTHER" id="PTHR35399:SF4">
    <property type="entry name" value="MEMBRANE PROTEIN"/>
    <property type="match status" value="1"/>
</dbReference>
<protein>
    <submittedName>
        <fullName evidence="1">DUF839 domain-containing protein</fullName>
    </submittedName>
</protein>
<accession>A0A420EVP9</accession>
<gene>
    <name evidence="1" type="ORF">D7I43_24760</name>
</gene>
<reference evidence="1 2" key="1">
    <citation type="journal article" date="2018" name="Int. J. Syst. Evol. Microbiol.">
        <title>Micromonospora globbae sp. nov., an endophytic actinomycete isolated from roots of Globba winitii C. H. Wright.</title>
        <authorList>
            <person name="Kuncharoen N."/>
            <person name="Pittayakhajonwut P."/>
            <person name="Tanasupawat S."/>
        </authorList>
    </citation>
    <scope>NUCLEOTIDE SEQUENCE [LARGE SCALE GENOMIC DNA]</scope>
    <source>
        <strain evidence="1 2">WPS1-2</strain>
    </source>
</reference>
<organism evidence="1 2">
    <name type="scientific">Micromonospora globbae</name>
    <dbReference type="NCBI Taxonomy" id="1894969"/>
    <lineage>
        <taxon>Bacteria</taxon>
        <taxon>Bacillati</taxon>
        <taxon>Actinomycetota</taxon>
        <taxon>Actinomycetes</taxon>
        <taxon>Micromonosporales</taxon>
        <taxon>Micromonosporaceae</taxon>
        <taxon>Micromonospora</taxon>
    </lineage>
</organism>